<dbReference type="SUPFAM" id="SSF49899">
    <property type="entry name" value="Concanavalin A-like lectins/glucanases"/>
    <property type="match status" value="1"/>
</dbReference>
<dbReference type="EMBL" id="WIXP02000013">
    <property type="protein sequence ID" value="KAF6200798.1"/>
    <property type="molecule type" value="Genomic_DNA"/>
</dbReference>
<dbReference type="FunFam" id="2.60.120.920:FF:000078">
    <property type="entry name" value="GD12021"/>
    <property type="match status" value="1"/>
</dbReference>
<keyword evidence="2" id="KW-1185">Reference proteome</keyword>
<protein>
    <submittedName>
        <fullName evidence="1">Uncharacterized protein</fullName>
    </submittedName>
</protein>
<dbReference type="GO" id="GO:0043161">
    <property type="term" value="P:proteasome-mediated ubiquitin-dependent protein catabolic process"/>
    <property type="evidence" value="ECO:0007669"/>
    <property type="project" value="TreeGrafter"/>
</dbReference>
<evidence type="ECO:0000313" key="1">
    <source>
        <dbReference type="EMBL" id="KAF6200798.1"/>
    </source>
</evidence>
<dbReference type="InterPro" id="IPR050672">
    <property type="entry name" value="FBXO45-Fsn/SPSB_families"/>
</dbReference>
<organism evidence="1 2">
    <name type="scientific">Apolygus lucorum</name>
    <name type="common">Small green plant bug</name>
    <name type="synonym">Lygocoris lucorum</name>
    <dbReference type="NCBI Taxonomy" id="248454"/>
    <lineage>
        <taxon>Eukaryota</taxon>
        <taxon>Metazoa</taxon>
        <taxon>Ecdysozoa</taxon>
        <taxon>Arthropoda</taxon>
        <taxon>Hexapoda</taxon>
        <taxon>Insecta</taxon>
        <taxon>Pterygota</taxon>
        <taxon>Neoptera</taxon>
        <taxon>Paraneoptera</taxon>
        <taxon>Hemiptera</taxon>
        <taxon>Heteroptera</taxon>
        <taxon>Panheteroptera</taxon>
        <taxon>Cimicomorpha</taxon>
        <taxon>Miridae</taxon>
        <taxon>Mirini</taxon>
        <taxon>Apolygus</taxon>
    </lineage>
</organism>
<dbReference type="GO" id="GO:0019005">
    <property type="term" value="C:SCF ubiquitin ligase complex"/>
    <property type="evidence" value="ECO:0007669"/>
    <property type="project" value="TreeGrafter"/>
</dbReference>
<dbReference type="CDD" id="cd12876">
    <property type="entry name" value="SPRY_SOCS3"/>
    <property type="match status" value="1"/>
</dbReference>
<dbReference type="Proteomes" id="UP000466442">
    <property type="component" value="Unassembled WGS sequence"/>
</dbReference>
<dbReference type="AlphaFoldDB" id="A0A6A4IX05"/>
<name>A0A6A4IX05_APOLU</name>
<dbReference type="PROSITE" id="PS50188">
    <property type="entry name" value="B302_SPRY"/>
    <property type="match status" value="1"/>
</dbReference>
<dbReference type="InterPro" id="IPR013320">
    <property type="entry name" value="ConA-like_dom_sf"/>
</dbReference>
<dbReference type="InterPro" id="IPR043136">
    <property type="entry name" value="B30.2/SPRY_sf"/>
</dbReference>
<dbReference type="SMART" id="SM00449">
    <property type="entry name" value="SPRY"/>
    <property type="match status" value="1"/>
</dbReference>
<reference evidence="1" key="1">
    <citation type="journal article" date="2021" name="Mol. Ecol. Resour.">
        <title>Apolygus lucorum genome provides insights into omnivorousness and mesophyll feeding.</title>
        <authorList>
            <person name="Liu Y."/>
            <person name="Liu H."/>
            <person name="Wang H."/>
            <person name="Huang T."/>
            <person name="Liu B."/>
            <person name="Yang B."/>
            <person name="Yin L."/>
            <person name="Li B."/>
            <person name="Zhang Y."/>
            <person name="Zhang S."/>
            <person name="Jiang F."/>
            <person name="Zhang X."/>
            <person name="Ren Y."/>
            <person name="Wang B."/>
            <person name="Wang S."/>
            <person name="Lu Y."/>
            <person name="Wu K."/>
            <person name="Fan W."/>
            <person name="Wang G."/>
        </authorList>
    </citation>
    <scope>NUCLEOTIDE SEQUENCE</scope>
    <source>
        <strain evidence="1">12Hb</strain>
    </source>
</reference>
<dbReference type="OrthoDB" id="5951542at2759"/>
<comment type="caution">
    <text evidence="1">The sequence shown here is derived from an EMBL/GenBank/DDBJ whole genome shotgun (WGS) entry which is preliminary data.</text>
</comment>
<accession>A0A6A4IX05</accession>
<dbReference type="InterPro" id="IPR001870">
    <property type="entry name" value="B30.2/SPRY"/>
</dbReference>
<dbReference type="PANTHER" id="PTHR12245:SF12">
    <property type="entry name" value="SPRY DOMAIN-CONTAINING SOCS BOX PROTEIN 3"/>
    <property type="match status" value="1"/>
</dbReference>
<dbReference type="InterPro" id="IPR035754">
    <property type="entry name" value="SPRY_SPSB3"/>
</dbReference>
<gene>
    <name evidence="1" type="ORF">GE061_005244</name>
</gene>
<dbReference type="PANTHER" id="PTHR12245">
    <property type="entry name" value="SPRY DOMAIN CONTAINING SOCS BOX PROTEIN"/>
    <property type="match status" value="1"/>
</dbReference>
<dbReference type="InterPro" id="IPR003877">
    <property type="entry name" value="SPRY_dom"/>
</dbReference>
<dbReference type="Gene3D" id="2.60.120.920">
    <property type="match status" value="1"/>
</dbReference>
<dbReference type="Pfam" id="PF00622">
    <property type="entry name" value="SPRY"/>
    <property type="match status" value="1"/>
</dbReference>
<proteinExistence type="predicted"/>
<evidence type="ECO:0000313" key="2">
    <source>
        <dbReference type="Proteomes" id="UP000466442"/>
    </source>
</evidence>
<sequence length="316" mass="35989">MGRQGIPQNRSGLKEMIQRKEEDIIPRIFSVGILSMKFQALLCRREFIESPVPRVFSTQGDYKSMKMGGPPLRYGCDDHWTWSRADRSRDVRLYDHGLMDAHFHPNWSSGTAAVRGTRVLNNGRYYWELRLKQRIFGTSMMFGVATKKARLHAEAFVNIIGEDEHGWGLSHKGLVFHGGKWAYYTQPFKENEPTTVGVLFDGVAGTLTFYKDGESLGVAFKDLHMVKENLYPIISSTAAKTEMHLGGMKRDFVSLQDRCRAVIISTFGTSDFGFTDLDMSRLGVCLPFSIRQYLKEALHRPAEPNNKCSPPSYRKF</sequence>